<dbReference type="HOGENOM" id="CLU_3284174_0_0_5"/>
<name>E8RSG7_ASTEC</name>
<evidence type="ECO:0000313" key="2">
    <source>
        <dbReference type="Proteomes" id="UP000001492"/>
    </source>
</evidence>
<sequence>MRFLFAAAVIRAERFHGYAYPRTFEEIEEPSYGEYNDGPR</sequence>
<dbReference type="AlphaFoldDB" id="E8RSG7"/>
<proteinExistence type="predicted"/>
<organism evidence="1 2">
    <name type="scientific">Asticcacaulis excentricus (strain ATCC 15261 / DSM 4724 / KCTC 12464 / NCIMB 9791 / VKM B-1370 / CB 48)</name>
    <dbReference type="NCBI Taxonomy" id="573065"/>
    <lineage>
        <taxon>Bacteria</taxon>
        <taxon>Pseudomonadati</taxon>
        <taxon>Pseudomonadota</taxon>
        <taxon>Alphaproteobacteria</taxon>
        <taxon>Caulobacterales</taxon>
        <taxon>Caulobacteraceae</taxon>
        <taxon>Asticcacaulis</taxon>
    </lineage>
</organism>
<accession>E8RSG7</accession>
<dbReference type="EMBL" id="CP002396">
    <property type="protein sequence ID" value="ADU14438.1"/>
    <property type="molecule type" value="Genomic_DNA"/>
</dbReference>
<evidence type="ECO:0000313" key="1">
    <source>
        <dbReference type="EMBL" id="ADU14438.1"/>
    </source>
</evidence>
<dbReference type="KEGG" id="aex:Astex_2800"/>
<dbReference type="STRING" id="573065.Astex_2800"/>
<keyword evidence="2" id="KW-1185">Reference proteome</keyword>
<dbReference type="Proteomes" id="UP000001492">
    <property type="component" value="Chromosome 2"/>
</dbReference>
<protein>
    <submittedName>
        <fullName evidence="1">Uncharacterized protein</fullName>
    </submittedName>
</protein>
<gene>
    <name evidence="1" type="ordered locus">Astex_2800</name>
</gene>
<reference evidence="2" key="1">
    <citation type="submission" date="2010-12" db="EMBL/GenBank/DDBJ databases">
        <title>Complete sequence of chromosome 2 of Asticcacaulis excentricus CB 48.</title>
        <authorList>
            <consortium name="US DOE Joint Genome Institute"/>
            <person name="Lucas S."/>
            <person name="Copeland A."/>
            <person name="Lapidus A."/>
            <person name="Cheng J.-F."/>
            <person name="Bruce D."/>
            <person name="Goodwin L."/>
            <person name="Pitluck S."/>
            <person name="Teshima H."/>
            <person name="Davenport K."/>
            <person name="Detter J.C."/>
            <person name="Han C."/>
            <person name="Tapia R."/>
            <person name="Land M."/>
            <person name="Hauser L."/>
            <person name="Jeffries C."/>
            <person name="Kyrpides N."/>
            <person name="Ivanova N."/>
            <person name="Ovchinnikova G."/>
            <person name="Brun Y.V."/>
            <person name="Woyke T."/>
        </authorList>
    </citation>
    <scope>NUCLEOTIDE SEQUENCE [LARGE SCALE GENOMIC DNA]</scope>
    <source>
        <strain evidence="2">ATCC 15261 / DSM 4724 / KCTC 12464 / NCIMB 9791 / VKM B-1370 / CB 48</strain>
    </source>
</reference>